<proteinExistence type="predicted"/>
<gene>
    <name evidence="1" type="ORF">C1I93_07925</name>
</gene>
<keyword evidence="2" id="KW-1185">Reference proteome</keyword>
<dbReference type="EMBL" id="POTX01000034">
    <property type="protein sequence ID" value="PZF98784.1"/>
    <property type="molecule type" value="Genomic_DNA"/>
</dbReference>
<sequence length="87" mass="9472">MFGYWIIFLILAVIAVVSIVVASLPLRSARLRLPVLTVHVITSVVLITTIDGPRPLWLMVFGPGLLVALARLILMAYHGVPTAIKRG</sequence>
<organism evidence="1 2">
    <name type="scientific">Micromonospora endophytica</name>
    <dbReference type="NCBI Taxonomy" id="515350"/>
    <lineage>
        <taxon>Bacteria</taxon>
        <taxon>Bacillati</taxon>
        <taxon>Actinomycetota</taxon>
        <taxon>Actinomycetes</taxon>
        <taxon>Micromonosporales</taxon>
        <taxon>Micromonosporaceae</taxon>
        <taxon>Micromonospora</taxon>
    </lineage>
</organism>
<dbReference type="AlphaFoldDB" id="A0A2W2CZE2"/>
<dbReference type="Proteomes" id="UP000248627">
    <property type="component" value="Unassembled WGS sequence"/>
</dbReference>
<name>A0A2W2CZE2_9ACTN</name>
<reference evidence="1 2" key="1">
    <citation type="submission" date="2018-01" db="EMBL/GenBank/DDBJ databases">
        <title>Draft genome sequence of Jishengella endophytica.</title>
        <authorList>
            <person name="Sahin N."/>
            <person name="Ay H."/>
            <person name="Saygin H."/>
        </authorList>
    </citation>
    <scope>NUCLEOTIDE SEQUENCE [LARGE SCALE GENOMIC DNA]</scope>
    <source>
        <strain evidence="1 2">DSM 45430</strain>
    </source>
</reference>
<evidence type="ECO:0000313" key="1">
    <source>
        <dbReference type="EMBL" id="PZF98784.1"/>
    </source>
</evidence>
<dbReference type="RefSeq" id="WP_111242576.1">
    <property type="nucleotide sequence ID" value="NZ_AP023358.1"/>
</dbReference>
<protein>
    <submittedName>
        <fullName evidence="1">Uncharacterized protein</fullName>
    </submittedName>
</protein>
<dbReference type="OrthoDB" id="9999789at2"/>
<evidence type="ECO:0000313" key="2">
    <source>
        <dbReference type="Proteomes" id="UP000248627"/>
    </source>
</evidence>
<comment type="caution">
    <text evidence="1">The sequence shown here is derived from an EMBL/GenBank/DDBJ whole genome shotgun (WGS) entry which is preliminary data.</text>
</comment>
<accession>A0A2W2CZE2</accession>